<dbReference type="AlphaFoldDB" id="A0A0F7SLR7"/>
<reference evidence="1" key="1">
    <citation type="submission" date="2014-08" db="EMBL/GenBank/DDBJ databases">
        <authorList>
            <person name="Sharma Rahul"/>
            <person name="Thines Marco"/>
        </authorList>
    </citation>
    <scope>NUCLEOTIDE SEQUENCE</scope>
</reference>
<protein>
    <submittedName>
        <fullName evidence="1">Uncharacterized protein</fullName>
    </submittedName>
</protein>
<organism evidence="1">
    <name type="scientific">Phaffia rhodozyma</name>
    <name type="common">Yeast</name>
    <name type="synonym">Xanthophyllomyces dendrorhous</name>
    <dbReference type="NCBI Taxonomy" id="264483"/>
    <lineage>
        <taxon>Eukaryota</taxon>
        <taxon>Fungi</taxon>
        <taxon>Dikarya</taxon>
        <taxon>Basidiomycota</taxon>
        <taxon>Agaricomycotina</taxon>
        <taxon>Tremellomycetes</taxon>
        <taxon>Cystofilobasidiales</taxon>
        <taxon>Mrakiaceae</taxon>
        <taxon>Phaffia</taxon>
    </lineage>
</organism>
<evidence type="ECO:0000313" key="1">
    <source>
        <dbReference type="EMBL" id="CDZ98324.1"/>
    </source>
</evidence>
<sequence length="76" mass="8170">MLVFGTATTAPVAKAETVPSMGRTRPMAHDILVVCGLRALKFGRAKYRPLLVEVDLTGPKAQSCQTSYEAFASVKD</sequence>
<proteinExistence type="predicted"/>
<name>A0A0F7SLR7_PHARH</name>
<dbReference type="EMBL" id="LN483326">
    <property type="protein sequence ID" value="CDZ98324.1"/>
    <property type="molecule type" value="Genomic_DNA"/>
</dbReference>
<accession>A0A0F7SLR7</accession>